<feature type="compositionally biased region" description="Acidic residues" evidence="1">
    <location>
        <begin position="126"/>
        <end position="140"/>
    </location>
</feature>
<dbReference type="SMART" id="SM00595">
    <property type="entry name" value="MADF"/>
    <property type="match status" value="1"/>
</dbReference>
<organism evidence="3 4">
    <name type="scientific">Drosophila busckii</name>
    <name type="common">Fruit fly</name>
    <dbReference type="NCBI Taxonomy" id="30019"/>
    <lineage>
        <taxon>Eukaryota</taxon>
        <taxon>Metazoa</taxon>
        <taxon>Ecdysozoa</taxon>
        <taxon>Arthropoda</taxon>
        <taxon>Hexapoda</taxon>
        <taxon>Insecta</taxon>
        <taxon>Pterygota</taxon>
        <taxon>Neoptera</taxon>
        <taxon>Endopterygota</taxon>
        <taxon>Diptera</taxon>
        <taxon>Brachycera</taxon>
        <taxon>Muscomorpha</taxon>
        <taxon>Ephydroidea</taxon>
        <taxon>Drosophilidae</taxon>
        <taxon>Drosophila</taxon>
    </lineage>
</organism>
<dbReference type="Pfam" id="PF10545">
    <property type="entry name" value="MADF_DNA_bdg"/>
    <property type="match status" value="1"/>
</dbReference>
<gene>
    <name evidence="3" type="ORF">Dbus_chrXg1056</name>
</gene>
<dbReference type="EMBL" id="CP012528">
    <property type="protein sequence ID" value="ALC49200.1"/>
    <property type="molecule type" value="Genomic_DNA"/>
</dbReference>
<protein>
    <submittedName>
        <fullName evidence="3">CG15601</fullName>
    </submittedName>
</protein>
<keyword evidence="4" id="KW-1185">Reference proteome</keyword>
<feature type="region of interest" description="Disordered" evidence="1">
    <location>
        <begin position="111"/>
        <end position="156"/>
    </location>
</feature>
<evidence type="ECO:0000313" key="4">
    <source>
        <dbReference type="Proteomes" id="UP000494163"/>
    </source>
</evidence>
<dbReference type="InterPro" id="IPR006578">
    <property type="entry name" value="MADF-dom"/>
</dbReference>
<dbReference type="PANTHER" id="PTHR21505:SF8">
    <property type="entry name" value="DPT-YFP REPRESSOR BY OVEREXPRESSION, ISOFORM D-RELATED"/>
    <property type="match status" value="1"/>
</dbReference>
<accession>A0A0M4F9H5</accession>
<dbReference type="OMA" id="QPCLYNS"/>
<feature type="domain" description="MADF" evidence="2">
    <location>
        <begin position="13"/>
        <end position="106"/>
    </location>
</feature>
<evidence type="ECO:0000256" key="1">
    <source>
        <dbReference type="SAM" id="MobiDB-lite"/>
    </source>
</evidence>
<evidence type="ECO:0000313" key="3">
    <source>
        <dbReference type="EMBL" id="ALC49200.1"/>
    </source>
</evidence>
<sequence length="280" mass="32197">MAKISDTKIPITEFLDAYRRQPCLYNSLLDTYKNRGSREDAYEAIIKSLKIPMLTVLDIKLKIKSVRTVYTKELRILLREKELGRCYVPKLFWFKRADAFLRAVSLAHSKRPKNKDQDAQQKIVEEEQEQEESEPCEPLEDSYANEQQEECNKTQQITVNRSQPLEVIRKPEIVIDDASLCVMEQQPQLPQAQRKLRYLPHPRIPSTPFASPSPSVQLDHSNPTLCVEDDLAIFGQSIACQLRSINDSYARSVAKLRIQQVLFDAETGQFQSSDVVSPQD</sequence>
<reference evidence="3 4" key="1">
    <citation type="submission" date="2015-08" db="EMBL/GenBank/DDBJ databases">
        <title>Ancestral chromatin configuration constrains chromatin evolution on differentiating sex chromosomes in Drosophila.</title>
        <authorList>
            <person name="Zhou Q."/>
            <person name="Bachtrog D."/>
        </authorList>
    </citation>
    <scope>NUCLEOTIDE SEQUENCE [LARGE SCALE GENOMIC DNA]</scope>
    <source>
        <tissue evidence="3">Whole larvae</tissue>
    </source>
</reference>
<dbReference type="OrthoDB" id="6577442at2759"/>
<evidence type="ECO:0000259" key="2">
    <source>
        <dbReference type="PROSITE" id="PS51029"/>
    </source>
</evidence>
<dbReference type="PROSITE" id="PS51029">
    <property type="entry name" value="MADF"/>
    <property type="match status" value="1"/>
</dbReference>
<name>A0A0M4F9H5_DROBS</name>
<dbReference type="AlphaFoldDB" id="A0A0M4F9H5"/>
<dbReference type="PANTHER" id="PTHR21505">
    <property type="entry name" value="MADF DOMAIN-CONTAINING PROTEIN-RELATED"/>
    <property type="match status" value="1"/>
</dbReference>
<proteinExistence type="predicted"/>
<feature type="compositionally biased region" description="Basic and acidic residues" evidence="1">
    <location>
        <begin position="114"/>
        <end position="125"/>
    </location>
</feature>
<dbReference type="Proteomes" id="UP000494163">
    <property type="component" value="Chromosome X"/>
</dbReference>